<evidence type="ECO:0000313" key="1">
    <source>
        <dbReference type="EMBL" id="EHK55499.1"/>
    </source>
</evidence>
<evidence type="ECO:0000313" key="2">
    <source>
        <dbReference type="Proteomes" id="UP000003250"/>
    </source>
</evidence>
<gene>
    <name evidence="1" type="ORF">MAXJ12_19568</name>
</gene>
<sequence length="90" mass="9661">MKDIWVPTVAPVTAIARVSGIASVARIPRVSDIPKFSEMLVEHHVAFKFTHVAAGKSVDMSSLDLTYGIPMHVVDKAPSAKAYGVTCLLI</sequence>
<reference evidence="1 2" key="1">
    <citation type="journal article" date="2012" name="J. Bacteriol.">
        <title>Draft Genome Sequence of Mesorhizobium alhagi CCNWXJ12-2T, a Novel Salt-Resistant Species Isolated from the Desert of Northwestern China.</title>
        <authorList>
            <person name="Zhou M."/>
            <person name="Chen W."/>
            <person name="Chen H."/>
            <person name="Wei G."/>
        </authorList>
    </citation>
    <scope>NUCLEOTIDE SEQUENCE [LARGE SCALE GENOMIC DNA]</scope>
    <source>
        <strain evidence="1 2">CCNWXJ12-2</strain>
    </source>
</reference>
<dbReference type="PATRIC" id="fig|1107882.3.peg.3816"/>
<proteinExistence type="predicted"/>
<dbReference type="Proteomes" id="UP000003250">
    <property type="component" value="Unassembled WGS sequence"/>
</dbReference>
<organism evidence="1 2">
    <name type="scientific">Mesorhizobium alhagi CCNWXJ12-2</name>
    <dbReference type="NCBI Taxonomy" id="1107882"/>
    <lineage>
        <taxon>Bacteria</taxon>
        <taxon>Pseudomonadati</taxon>
        <taxon>Pseudomonadota</taxon>
        <taxon>Alphaproteobacteria</taxon>
        <taxon>Hyphomicrobiales</taxon>
        <taxon>Phyllobacteriaceae</taxon>
        <taxon>Allomesorhizobium</taxon>
    </lineage>
</organism>
<accession>H0HUR3</accession>
<dbReference type="AlphaFoldDB" id="H0HUR3"/>
<dbReference type="EMBL" id="AHAM01000162">
    <property type="protein sequence ID" value="EHK55499.1"/>
    <property type="molecule type" value="Genomic_DNA"/>
</dbReference>
<keyword evidence="2" id="KW-1185">Reference proteome</keyword>
<name>H0HUR3_9HYPH</name>
<protein>
    <submittedName>
        <fullName evidence="1">Uncharacterized protein</fullName>
    </submittedName>
</protein>